<dbReference type="EC" id="4.1.1.19" evidence="13"/>
<evidence type="ECO:0000256" key="16">
    <source>
        <dbReference type="SAM" id="MobiDB-lite"/>
    </source>
</evidence>
<comment type="pathway">
    <text evidence="13">Amine and polyamine biosynthesis; agmatine biosynthesis; agmatine from L-arginine: step 1/1.</text>
</comment>
<evidence type="ECO:0000256" key="1">
    <source>
        <dbReference type="ARBA" id="ARBA00001933"/>
    </source>
</evidence>
<comment type="catalytic activity">
    <reaction evidence="12 13">
        <text>L-arginine + H(+) = agmatine + CO2</text>
        <dbReference type="Rhea" id="RHEA:17641"/>
        <dbReference type="ChEBI" id="CHEBI:15378"/>
        <dbReference type="ChEBI" id="CHEBI:16526"/>
        <dbReference type="ChEBI" id="CHEBI:32682"/>
        <dbReference type="ChEBI" id="CHEBI:58145"/>
        <dbReference type="EC" id="4.1.1.19"/>
    </reaction>
</comment>
<dbReference type="InterPro" id="IPR029066">
    <property type="entry name" value="PLP-binding_barrel"/>
</dbReference>
<evidence type="ECO:0000256" key="9">
    <source>
        <dbReference type="ARBA" id="ARBA00023066"/>
    </source>
</evidence>
<sequence>MTQTQNPAPQPAAPTTYRSADFRPSDASELYQVDRWSSGWFRVSGSGQMEVTPGSGLSAPLREIVDELVEERGESLPLILRFPQVLAGRVAHLNEAFRSAIKEYDYAGGYQGVFPIKVNQRRAVVEEVAQAGYEYAHGLEAGSKAELALCLAQKMHPEALLSCNGFKDDGFIKLALWGRTLGKNVVITIEKFSELDRTLKQAKALGVRPAFGVRFKLHARGSGQWEESGGDQAKFGLNAYELLRVVERLKEEDMLDTLVMLHTHIGSQITDIRRVKVAVREATQTYAGLIAAGAQLKYLNLGGGLAVDYDGSKTTFYASMNYTLAEYAADVVYTAQEVCRARGVPEPTIVTESGRALTAHHAVLVIPVVDVTGPTRDREQAPEPAEDSHQVVRDLKEFLDSLTLRNYRETYNDAVDAKQTLHNLFDLGYVSLEDRARGEALFHAILKKVAKLVRNEKYVPDEFEDLQSILADQYICNFSLFQSLPDNWAIDALFPIVPLDRLDQKPTRQATLVDITCDSDGKIEKFIDLRDVKTTLPVHEPGDQPYYLGVFLAGAYQDVLGNAHNLFGKVSEAHVTVTGQGKYDIDLFVRGQKARRMIESMGYEEVMLRDSIEDQVDEALRAGHLTPVQEFELLEDYGEELLGYTYLEYEDGADVIEGAEELLRGGSAAKKVAEEIEPAPDDLGMEAGTAAADKAPQAGEKDYLER</sequence>
<dbReference type="RefSeq" id="WP_013614368.1">
    <property type="nucleotide sequence ID" value="NC_015161.1"/>
</dbReference>
<reference evidence="21" key="1">
    <citation type="submission" date="2011-02" db="EMBL/GenBank/DDBJ databases">
        <title>The complete sequence of chromosome of Deinococcus proteolyticus DSM 20540.</title>
        <authorList>
            <consortium name="US DOE Joint Genome Institute (JGI-PGF)"/>
            <person name="Lucas S."/>
            <person name="Copeland A."/>
            <person name="Lapidus A."/>
            <person name="Bruce D."/>
            <person name="Goodwin L."/>
            <person name="Pitluck S."/>
            <person name="Kyrpides N."/>
            <person name="Mavromatis K."/>
            <person name="Pagani I."/>
            <person name="Ivanova N."/>
            <person name="Ovchinnikova G."/>
            <person name="Zeytun A."/>
            <person name="Detter J.C."/>
            <person name="Han C."/>
            <person name="Land M."/>
            <person name="Hauser L."/>
            <person name="Markowitz V."/>
            <person name="Cheng J.-F."/>
            <person name="Hugenholtz P."/>
            <person name="Woyke T."/>
            <person name="Wu D."/>
            <person name="Pukall R."/>
            <person name="Steenblock K."/>
            <person name="Brambilla E."/>
            <person name="Klenk H.-P."/>
            <person name="Eisen J.A."/>
        </authorList>
    </citation>
    <scope>NUCLEOTIDE SEQUENCE [LARGE SCALE GENOMIC DNA]</scope>
    <source>
        <strain evidence="21">ATCC 35074 / DSM 20540 / JCM 6276 / NBRC 101906 / NCIMB 13154 / VKM Ac-1939 / CCM 2703 / MRP</strain>
    </source>
</reference>
<dbReference type="NCBIfam" id="TIGR01273">
    <property type="entry name" value="speA"/>
    <property type="match status" value="1"/>
</dbReference>
<dbReference type="Gene3D" id="1.20.58.930">
    <property type="match status" value="1"/>
</dbReference>
<dbReference type="PRINTS" id="PR01180">
    <property type="entry name" value="ARGDCRBXLASE"/>
</dbReference>
<evidence type="ECO:0000313" key="21">
    <source>
        <dbReference type="Proteomes" id="UP000007718"/>
    </source>
</evidence>
<dbReference type="InterPro" id="IPR022653">
    <property type="entry name" value="De-COase2_pyr-phos_BS"/>
</dbReference>
<dbReference type="SUPFAM" id="SSF51419">
    <property type="entry name" value="PLP-binding barrel"/>
    <property type="match status" value="1"/>
</dbReference>
<evidence type="ECO:0000256" key="10">
    <source>
        <dbReference type="ARBA" id="ARBA00023115"/>
    </source>
</evidence>
<comment type="function">
    <text evidence="3 13">Catalyzes the biosynthesis of agmatine from arginine.</text>
</comment>
<organism evidence="20 21">
    <name type="scientific">Deinococcus proteolyticus (strain ATCC 35074 / DSM 20540 / JCM 6276 / NBRC 101906 / NCIMB 13154 / VKM Ac-1939 / CCM 2703 / MRP)</name>
    <dbReference type="NCBI Taxonomy" id="693977"/>
    <lineage>
        <taxon>Bacteria</taxon>
        <taxon>Thermotogati</taxon>
        <taxon>Deinococcota</taxon>
        <taxon>Deinococci</taxon>
        <taxon>Deinococcales</taxon>
        <taxon>Deinococcaceae</taxon>
        <taxon>Deinococcus</taxon>
    </lineage>
</organism>
<dbReference type="OrthoDB" id="9802658at2"/>
<evidence type="ECO:0000256" key="5">
    <source>
        <dbReference type="ARBA" id="ARBA00022723"/>
    </source>
</evidence>
<evidence type="ECO:0000256" key="4">
    <source>
        <dbReference type="ARBA" id="ARBA00008357"/>
    </source>
</evidence>
<dbReference type="HOGENOM" id="CLU_027243_1_0_0"/>
<evidence type="ECO:0000256" key="2">
    <source>
        <dbReference type="ARBA" id="ARBA00001946"/>
    </source>
</evidence>
<keyword evidence="21" id="KW-1185">Reference proteome</keyword>
<dbReference type="Pfam" id="PF17810">
    <property type="entry name" value="Arg_decarb_HB"/>
    <property type="match status" value="1"/>
</dbReference>
<comment type="cofactor">
    <cofactor evidence="1 13 14">
        <name>pyridoxal 5'-phosphate</name>
        <dbReference type="ChEBI" id="CHEBI:597326"/>
    </cofactor>
</comment>
<comment type="similarity">
    <text evidence="4 13">Belongs to the Orn/Lys/Arg decarboxylase class-II family. SpeA subfamily.</text>
</comment>
<dbReference type="PANTHER" id="PTHR43295">
    <property type="entry name" value="ARGININE DECARBOXYLASE"/>
    <property type="match status" value="1"/>
</dbReference>
<evidence type="ECO:0000256" key="12">
    <source>
        <dbReference type="ARBA" id="ARBA00049309"/>
    </source>
</evidence>
<keyword evidence="10 13" id="KW-0620">Polyamine biosynthesis</keyword>
<dbReference type="InterPro" id="IPR000183">
    <property type="entry name" value="Orn/DAP/Arg_de-COase"/>
</dbReference>
<comment type="cofactor">
    <cofactor evidence="2 13">
        <name>Mg(2+)</name>
        <dbReference type="ChEBI" id="CHEBI:18420"/>
    </cofactor>
</comment>
<dbReference type="Gene3D" id="2.40.37.10">
    <property type="entry name" value="Lyase, Ornithine Decarboxylase, Chain A, domain 1"/>
    <property type="match status" value="1"/>
</dbReference>
<dbReference type="PRINTS" id="PR01179">
    <property type="entry name" value="ODADCRBXLASE"/>
</dbReference>
<evidence type="ECO:0000256" key="7">
    <source>
        <dbReference type="ARBA" id="ARBA00022842"/>
    </source>
</evidence>
<keyword evidence="5 13" id="KW-0479">Metal-binding</keyword>
<evidence type="ECO:0000259" key="18">
    <source>
        <dbReference type="Pfam" id="PF17810"/>
    </source>
</evidence>
<keyword evidence="9 13" id="KW-0745">Spermidine biosynthesis</keyword>
<keyword evidence="6 13" id="KW-0210">Decarboxylase</keyword>
<feature type="modified residue" description="N6-(pyridoxal phosphate)lysine" evidence="13 14">
    <location>
        <position position="117"/>
    </location>
</feature>
<keyword evidence="7 13" id="KW-0460">Magnesium</keyword>
<dbReference type="HAMAP" id="MF_01417">
    <property type="entry name" value="SpeA"/>
    <property type="match status" value="1"/>
</dbReference>
<feature type="domain" description="Arginine decarboxylase helical bundle" evidence="18">
    <location>
        <begin position="386"/>
        <end position="467"/>
    </location>
</feature>
<evidence type="ECO:0000256" key="8">
    <source>
        <dbReference type="ARBA" id="ARBA00022898"/>
    </source>
</evidence>
<gene>
    <name evidence="13" type="primary">speA</name>
    <name evidence="20" type="ordered locus">Deipr_0597</name>
</gene>
<dbReference type="GO" id="GO:0046872">
    <property type="term" value="F:metal ion binding"/>
    <property type="evidence" value="ECO:0007669"/>
    <property type="project" value="UniProtKB-KW"/>
</dbReference>
<evidence type="ECO:0000256" key="13">
    <source>
        <dbReference type="HAMAP-Rule" id="MF_01417"/>
    </source>
</evidence>
<dbReference type="InterPro" id="IPR040634">
    <property type="entry name" value="Arg_decarb_HB"/>
</dbReference>
<dbReference type="GO" id="GO:0006527">
    <property type="term" value="P:L-arginine catabolic process"/>
    <property type="evidence" value="ECO:0007669"/>
    <property type="project" value="InterPro"/>
</dbReference>
<dbReference type="eggNOG" id="COG1166">
    <property type="taxonomic scope" value="Bacteria"/>
</dbReference>
<evidence type="ECO:0000256" key="15">
    <source>
        <dbReference type="PIRSR" id="PIRSR600183-50"/>
    </source>
</evidence>
<keyword evidence="8 13" id="KW-0663">Pyridoxal phosphate</keyword>
<dbReference type="STRING" id="693977.Deipr_0597"/>
<evidence type="ECO:0000259" key="17">
    <source>
        <dbReference type="Pfam" id="PF02784"/>
    </source>
</evidence>
<comment type="caution">
    <text evidence="13">Lacks conserved residue(s) required for the propagation of feature annotation.</text>
</comment>
<dbReference type="EMBL" id="CP002536">
    <property type="protein sequence ID" value="ADY25759.1"/>
    <property type="molecule type" value="Genomic_DNA"/>
</dbReference>
<feature type="region of interest" description="Disordered" evidence="16">
    <location>
        <begin position="677"/>
        <end position="706"/>
    </location>
</feature>
<dbReference type="GO" id="GO:0008295">
    <property type="term" value="P:spermidine biosynthetic process"/>
    <property type="evidence" value="ECO:0007669"/>
    <property type="project" value="UniProtKB-UniRule"/>
</dbReference>
<evidence type="ECO:0000256" key="3">
    <source>
        <dbReference type="ARBA" id="ARBA00002257"/>
    </source>
</evidence>
<evidence type="ECO:0000256" key="14">
    <source>
        <dbReference type="PIRSR" id="PIRSR001336-50"/>
    </source>
</evidence>
<dbReference type="PANTHER" id="PTHR43295:SF9">
    <property type="entry name" value="BIOSYNTHETIC ARGININE DECARBOXYLASE"/>
    <property type="match status" value="1"/>
</dbReference>
<dbReference type="CDD" id="cd06830">
    <property type="entry name" value="PLPDE_III_ADC"/>
    <property type="match status" value="1"/>
</dbReference>
<dbReference type="UniPathway" id="UPA00186">
    <property type="reaction ID" value="UER00284"/>
</dbReference>
<evidence type="ECO:0000313" key="20">
    <source>
        <dbReference type="EMBL" id="ADY25759.1"/>
    </source>
</evidence>
<accession>F0RKY6</accession>
<dbReference type="Proteomes" id="UP000007718">
    <property type="component" value="Chromosome"/>
</dbReference>
<dbReference type="FunFam" id="1.20.58.930:FF:000002">
    <property type="entry name" value="Biosynthetic arginine decarboxylase"/>
    <property type="match status" value="1"/>
</dbReference>
<proteinExistence type="inferred from homology"/>
<protein>
    <recommendedName>
        <fullName evidence="13">Biosynthetic arginine decarboxylase</fullName>
        <shortName evidence="13">ADC</shortName>
        <ecNumber evidence="13">4.1.1.19</ecNumber>
    </recommendedName>
</protein>
<evidence type="ECO:0000259" key="19">
    <source>
        <dbReference type="Pfam" id="PF17944"/>
    </source>
</evidence>
<evidence type="ECO:0000256" key="11">
    <source>
        <dbReference type="ARBA" id="ARBA00023239"/>
    </source>
</evidence>
<dbReference type="Pfam" id="PF02784">
    <property type="entry name" value="Orn_Arg_deC_N"/>
    <property type="match status" value="1"/>
</dbReference>
<feature type="domain" description="Arginine decarboxylase C-terminal helical" evidence="19">
    <location>
        <begin position="596"/>
        <end position="647"/>
    </location>
</feature>
<dbReference type="InterPro" id="IPR009006">
    <property type="entry name" value="Ala_racemase/Decarboxylase_C"/>
</dbReference>
<dbReference type="SUPFAM" id="SSF50621">
    <property type="entry name" value="Alanine racemase C-terminal domain-like"/>
    <property type="match status" value="1"/>
</dbReference>
<dbReference type="InterPro" id="IPR002985">
    <property type="entry name" value="Arg_decrbxlase"/>
</dbReference>
<dbReference type="PIRSF" id="PIRSF001336">
    <property type="entry name" value="Arg_decrbxlase"/>
    <property type="match status" value="1"/>
</dbReference>
<reference evidence="20 21" key="2">
    <citation type="journal article" date="2012" name="Stand. Genomic Sci.">
        <title>Complete genome sequence of the orange-red pigmented, radioresistant Deinococcus proteolyticus type strain (MRP(T)).</title>
        <authorList>
            <person name="Copeland A."/>
            <person name="Zeytun A."/>
            <person name="Yassawong M."/>
            <person name="Nolan M."/>
            <person name="Lucas S."/>
            <person name="Hammon N."/>
            <person name="Deshpande S."/>
            <person name="Cheng J.F."/>
            <person name="Han C."/>
            <person name="Tapia R."/>
            <person name="Goodwin L.A."/>
            <person name="Pitluck S."/>
            <person name="Mavromatis K."/>
            <person name="Liolios K."/>
            <person name="Pagani I."/>
            <person name="Ivanova N."/>
            <person name="Mikhailova N."/>
            <person name="Pati A."/>
            <person name="Chen A."/>
            <person name="Palaniappan K."/>
            <person name="Land M."/>
            <person name="Hauser L."/>
            <person name="Jeffries C.D."/>
            <person name="Brambilla E.M."/>
            <person name="Rohde M."/>
            <person name="Sikorski J."/>
            <person name="Pukall R."/>
            <person name="Goker M."/>
            <person name="Detter J.C."/>
            <person name="Woyke T."/>
            <person name="Bristow J."/>
            <person name="Eisen J.A."/>
            <person name="Markowitz V."/>
            <person name="Hugenholtz P."/>
            <person name="Kyrpides N.C."/>
            <person name="Klenk H.P."/>
            <person name="Lapidus A."/>
        </authorList>
    </citation>
    <scope>NUCLEOTIDE SEQUENCE [LARGE SCALE GENOMIC DNA]</scope>
    <source>
        <strain evidence="21">ATCC 35074 / DSM 20540 / JCM 6276 / NBRC 101906 / NCIMB 13154 / VKM Ac-1939 / CCM 2703 / MRP</strain>
    </source>
</reference>
<evidence type="ECO:0000256" key="6">
    <source>
        <dbReference type="ARBA" id="ARBA00022793"/>
    </source>
</evidence>
<dbReference type="Pfam" id="PF17944">
    <property type="entry name" value="Arg_decarbox_C"/>
    <property type="match status" value="1"/>
</dbReference>
<dbReference type="AlphaFoldDB" id="F0RKY6"/>
<feature type="active site" description="Proton donor" evidence="15">
    <location>
        <position position="517"/>
    </location>
</feature>
<dbReference type="InterPro" id="IPR041128">
    <property type="entry name" value="Arg_decarbox_C"/>
</dbReference>
<feature type="domain" description="Orn/DAP/Arg decarboxylase 2 N-terminal" evidence="17">
    <location>
        <begin position="91"/>
        <end position="359"/>
    </location>
</feature>
<dbReference type="InterPro" id="IPR022644">
    <property type="entry name" value="De-COase2_N"/>
</dbReference>
<dbReference type="KEGG" id="dpt:Deipr_0597"/>
<dbReference type="NCBIfam" id="NF003763">
    <property type="entry name" value="PRK05354.1"/>
    <property type="match status" value="1"/>
</dbReference>
<name>F0RKY6_DEIPM</name>
<feature type="region of interest" description="Disordered" evidence="16">
    <location>
        <begin position="1"/>
        <end position="23"/>
    </location>
</feature>
<keyword evidence="11 13" id="KW-0456">Lyase</keyword>
<dbReference type="GO" id="GO:0008792">
    <property type="term" value="F:arginine decarboxylase activity"/>
    <property type="evidence" value="ECO:0007669"/>
    <property type="project" value="UniProtKB-UniRule"/>
</dbReference>
<dbReference type="Gene3D" id="3.20.20.10">
    <property type="entry name" value="Alanine racemase"/>
    <property type="match status" value="1"/>
</dbReference>
<dbReference type="PROSITE" id="PS00878">
    <property type="entry name" value="ODR_DC_2_1"/>
    <property type="match status" value="1"/>
</dbReference>